<dbReference type="AlphaFoldDB" id="A0A0C2MH75"/>
<dbReference type="EMBL" id="JWZT01003512">
    <property type="protein sequence ID" value="KII66501.1"/>
    <property type="molecule type" value="Genomic_DNA"/>
</dbReference>
<organism evidence="1 2">
    <name type="scientific">Thelohanellus kitauei</name>
    <name type="common">Myxosporean</name>
    <dbReference type="NCBI Taxonomy" id="669202"/>
    <lineage>
        <taxon>Eukaryota</taxon>
        <taxon>Metazoa</taxon>
        <taxon>Cnidaria</taxon>
        <taxon>Myxozoa</taxon>
        <taxon>Myxosporea</taxon>
        <taxon>Bivalvulida</taxon>
        <taxon>Platysporina</taxon>
        <taxon>Myxobolidae</taxon>
        <taxon>Thelohanellus</taxon>
    </lineage>
</organism>
<gene>
    <name evidence="1" type="ORF">RF11_15960</name>
</gene>
<reference evidence="1 2" key="1">
    <citation type="journal article" date="2014" name="Genome Biol. Evol.">
        <title>The genome of the myxosporean Thelohanellus kitauei shows adaptations to nutrient acquisition within its fish host.</title>
        <authorList>
            <person name="Yang Y."/>
            <person name="Xiong J."/>
            <person name="Zhou Z."/>
            <person name="Huo F."/>
            <person name="Miao W."/>
            <person name="Ran C."/>
            <person name="Liu Y."/>
            <person name="Zhang J."/>
            <person name="Feng J."/>
            <person name="Wang M."/>
            <person name="Wang M."/>
            <person name="Wang L."/>
            <person name="Yao B."/>
        </authorList>
    </citation>
    <scope>NUCLEOTIDE SEQUENCE [LARGE SCALE GENOMIC DNA]</scope>
    <source>
        <strain evidence="1">Wuqing</strain>
    </source>
</reference>
<name>A0A0C2MH75_THEKT</name>
<accession>A0A0C2MH75</accession>
<keyword evidence="2" id="KW-1185">Reference proteome</keyword>
<proteinExistence type="predicted"/>
<sequence length="119" mass="14080">MTYLLDLNLARGSQSATLYPDYSPDSSRDRAIISHLLMTSGMMNKFSEHYEDLDNPQFILDYCVSISEQWREQVTTIDPEIKDLANQLTQRDCNDVMQSVIHCIRNELKRRLVRRFRHR</sequence>
<evidence type="ECO:0000313" key="2">
    <source>
        <dbReference type="Proteomes" id="UP000031668"/>
    </source>
</evidence>
<comment type="caution">
    <text evidence="1">The sequence shown here is derived from an EMBL/GenBank/DDBJ whole genome shotgun (WGS) entry which is preliminary data.</text>
</comment>
<evidence type="ECO:0000313" key="1">
    <source>
        <dbReference type="EMBL" id="KII66501.1"/>
    </source>
</evidence>
<dbReference type="Proteomes" id="UP000031668">
    <property type="component" value="Unassembled WGS sequence"/>
</dbReference>
<protein>
    <submittedName>
        <fullName evidence="1">Uncharacterized protein</fullName>
    </submittedName>
</protein>